<gene>
    <name evidence="3" type="ORF">CIB84_013962</name>
</gene>
<feature type="region of interest" description="Disordered" evidence="1">
    <location>
        <begin position="27"/>
        <end position="58"/>
    </location>
</feature>
<reference evidence="3 4" key="1">
    <citation type="submission" date="2018-01" db="EMBL/GenBank/DDBJ databases">
        <title>Comparison of the Chinese Bamboo Partridge and Red Junglefowl genome sequences highlights the importance of demography in genome evolution.</title>
        <authorList>
            <person name="Tiley G.P."/>
            <person name="Kimball R.T."/>
            <person name="Braun E.L."/>
            <person name="Burleigh J.G."/>
        </authorList>
    </citation>
    <scope>NUCLEOTIDE SEQUENCE [LARGE SCALE GENOMIC DNA]</scope>
    <source>
        <strain evidence="3">RTK389</strain>
        <tissue evidence="3">Blood</tissue>
    </source>
</reference>
<keyword evidence="4" id="KW-1185">Reference proteome</keyword>
<dbReference type="AlphaFoldDB" id="A0A2P4SDW6"/>
<dbReference type="EMBL" id="PPHD01059631">
    <property type="protein sequence ID" value="POI22291.1"/>
    <property type="molecule type" value="Genomic_DNA"/>
</dbReference>
<proteinExistence type="predicted"/>
<evidence type="ECO:0008006" key="5">
    <source>
        <dbReference type="Google" id="ProtNLM"/>
    </source>
</evidence>
<dbReference type="Proteomes" id="UP000237246">
    <property type="component" value="Unassembled WGS sequence"/>
</dbReference>
<sequence>MNFLEQKVNFLCLWVFFFFLPFRREAARSRPGSAGRDGTGRDGTGREGRAAPRRSALPAPFCSHSETFCSASRNGPNYSEVQYIFARIRRRVCWHSVNVKQQLLIKGCSDC</sequence>
<evidence type="ECO:0000313" key="4">
    <source>
        <dbReference type="Proteomes" id="UP000237246"/>
    </source>
</evidence>
<feature type="compositionally biased region" description="Basic and acidic residues" evidence="1">
    <location>
        <begin position="38"/>
        <end position="50"/>
    </location>
</feature>
<name>A0A2P4SDW6_BAMTH</name>
<protein>
    <recommendedName>
        <fullName evidence="5">Secreted protein</fullName>
    </recommendedName>
</protein>
<organism evidence="3 4">
    <name type="scientific">Bambusicola thoracicus</name>
    <name type="common">Chinese bamboo-partridge</name>
    <name type="synonym">Perdix thoracica</name>
    <dbReference type="NCBI Taxonomy" id="9083"/>
    <lineage>
        <taxon>Eukaryota</taxon>
        <taxon>Metazoa</taxon>
        <taxon>Chordata</taxon>
        <taxon>Craniata</taxon>
        <taxon>Vertebrata</taxon>
        <taxon>Euteleostomi</taxon>
        <taxon>Archelosauria</taxon>
        <taxon>Archosauria</taxon>
        <taxon>Dinosauria</taxon>
        <taxon>Saurischia</taxon>
        <taxon>Theropoda</taxon>
        <taxon>Coelurosauria</taxon>
        <taxon>Aves</taxon>
        <taxon>Neognathae</taxon>
        <taxon>Galloanserae</taxon>
        <taxon>Galliformes</taxon>
        <taxon>Phasianidae</taxon>
        <taxon>Perdicinae</taxon>
        <taxon>Bambusicola</taxon>
    </lineage>
</organism>
<dbReference type="OrthoDB" id="9392705at2759"/>
<feature type="chain" id="PRO_5015165180" description="Secreted protein" evidence="2">
    <location>
        <begin position="27"/>
        <end position="111"/>
    </location>
</feature>
<evidence type="ECO:0000313" key="3">
    <source>
        <dbReference type="EMBL" id="POI22291.1"/>
    </source>
</evidence>
<accession>A0A2P4SDW6</accession>
<comment type="caution">
    <text evidence="3">The sequence shown here is derived from an EMBL/GenBank/DDBJ whole genome shotgun (WGS) entry which is preliminary data.</text>
</comment>
<keyword evidence="2" id="KW-0732">Signal</keyword>
<evidence type="ECO:0000256" key="2">
    <source>
        <dbReference type="SAM" id="SignalP"/>
    </source>
</evidence>
<feature type="signal peptide" evidence="2">
    <location>
        <begin position="1"/>
        <end position="26"/>
    </location>
</feature>
<evidence type="ECO:0000256" key="1">
    <source>
        <dbReference type="SAM" id="MobiDB-lite"/>
    </source>
</evidence>